<dbReference type="AlphaFoldDB" id="A0AA96LNF1"/>
<dbReference type="KEGG" id="proo:MJB10_03490"/>
<protein>
    <recommendedName>
        <fullName evidence="3">AAA domain-containing protein</fullName>
    </recommendedName>
</protein>
<dbReference type="SUPFAM" id="SSF52540">
    <property type="entry name" value="P-loop containing nucleoside triphosphate hydrolases"/>
    <property type="match status" value="1"/>
</dbReference>
<dbReference type="RefSeq" id="WP_314801768.1">
    <property type="nucleotide sequence ID" value="NZ_CP130319.1"/>
</dbReference>
<proteinExistence type="predicted"/>
<dbReference type="InterPro" id="IPR027417">
    <property type="entry name" value="P-loop_NTPase"/>
</dbReference>
<evidence type="ECO:0000313" key="1">
    <source>
        <dbReference type="EMBL" id="WNR45212.1"/>
    </source>
</evidence>
<name>A0AA96LNF1_9BACL</name>
<dbReference type="EMBL" id="CP130319">
    <property type="protein sequence ID" value="WNR45212.1"/>
    <property type="molecule type" value="Genomic_DNA"/>
</dbReference>
<accession>A0AA96LNF1</accession>
<keyword evidence="2" id="KW-1185">Reference proteome</keyword>
<dbReference type="Gene3D" id="3.40.50.300">
    <property type="entry name" value="P-loop containing nucleotide triphosphate hydrolases"/>
    <property type="match status" value="1"/>
</dbReference>
<evidence type="ECO:0008006" key="3">
    <source>
        <dbReference type="Google" id="ProtNLM"/>
    </source>
</evidence>
<organism evidence="1 2">
    <name type="scientific">Paenibacillus roseopurpureus</name>
    <dbReference type="NCBI Taxonomy" id="2918901"/>
    <lineage>
        <taxon>Bacteria</taxon>
        <taxon>Bacillati</taxon>
        <taxon>Bacillota</taxon>
        <taxon>Bacilli</taxon>
        <taxon>Bacillales</taxon>
        <taxon>Paenibacillaceae</taxon>
        <taxon>Paenibacillus</taxon>
    </lineage>
</organism>
<reference evidence="1" key="1">
    <citation type="submission" date="2022-02" db="EMBL/GenBank/DDBJ databases">
        <title>Paenibacillus sp. MBLB1832 Whole Genome Shotgun Sequencing.</title>
        <authorList>
            <person name="Hwang C.Y."/>
            <person name="Cho E.-S."/>
            <person name="Seo M.-J."/>
        </authorList>
    </citation>
    <scope>NUCLEOTIDE SEQUENCE</scope>
    <source>
        <strain evidence="1">MBLB1832</strain>
    </source>
</reference>
<gene>
    <name evidence="1" type="ORF">MJB10_03490</name>
</gene>
<dbReference type="Proteomes" id="UP001304650">
    <property type="component" value="Chromosome"/>
</dbReference>
<sequence>MQIGLLATDQRLIDELTNVVYAKPFGWRIFTDVKDLVPKGTADQTYSHIILSDRELSYGELEEFLESLQKHEPQSKIIVLLSNYHEAAINEKYVKMCKLMKLDYILPGRSTAVIADEIRSWVDGTNGSYATQAPPGKLIAFVGSTPNIGTTLASYGVACMLALETSMNVGYLCLNLKSSKLHRYLGREEHLFTLDGLRAELKAQSLTPERLRHVCDKPKEAHGLHILYGNMLREQAEFFTPSEIIHLLRVARGAFDICIIEVSAYWDNAATVSGLLEADSKIVVTTGDIAHFQEDFSRWIRQVGTVFGLQPDAFELMAVQTDRHAKQSEFTIKDIRKETQLHLIGHIRRHADALARCNQGKLMELLSPSHPMHQEVKAVARKFADFYLLPRRTSVRQVSWFQRWLTGKRAISSMK</sequence>
<evidence type="ECO:0000313" key="2">
    <source>
        <dbReference type="Proteomes" id="UP001304650"/>
    </source>
</evidence>